<comment type="similarity">
    <text evidence="1">Belongs to the WEB family.</text>
</comment>
<feature type="region of interest" description="Disordered" evidence="4">
    <location>
        <begin position="1"/>
        <end position="21"/>
    </location>
</feature>
<feature type="coiled-coil region" evidence="3">
    <location>
        <begin position="135"/>
        <end position="199"/>
    </location>
</feature>
<dbReference type="FunCoup" id="A0A200QJ50">
    <property type="interactions" value="679"/>
</dbReference>
<dbReference type="OMA" id="THELMST"/>
<name>A0A200QJ50_MACCD</name>
<feature type="coiled-coil region" evidence="3">
    <location>
        <begin position="312"/>
        <end position="339"/>
    </location>
</feature>
<dbReference type="Proteomes" id="UP000195402">
    <property type="component" value="Unassembled WGS sequence"/>
</dbReference>
<comment type="caution">
    <text evidence="5">The sequence shown here is derived from an EMBL/GenBank/DDBJ whole genome shotgun (WGS) entry which is preliminary data.</text>
</comment>
<evidence type="ECO:0000313" key="5">
    <source>
        <dbReference type="EMBL" id="OVA10465.1"/>
    </source>
</evidence>
<dbReference type="PANTHER" id="PTHR32054:SF31">
    <property type="entry name" value="PROTEIN WEAK CHLOROPLAST MOVEMENT UNDER BLUE LIGHT 1"/>
    <property type="match status" value="1"/>
</dbReference>
<proteinExistence type="inferred from homology"/>
<feature type="coiled-coil region" evidence="3">
    <location>
        <begin position="408"/>
        <end position="442"/>
    </location>
</feature>
<dbReference type="AlphaFoldDB" id="A0A200QJ50"/>
<accession>A0A200QJ50</accession>
<feature type="coiled-coil region" evidence="3">
    <location>
        <begin position="485"/>
        <end position="523"/>
    </location>
</feature>
<dbReference type="GO" id="GO:0009904">
    <property type="term" value="P:chloroplast accumulation movement"/>
    <property type="evidence" value="ECO:0007669"/>
    <property type="project" value="TreeGrafter"/>
</dbReference>
<evidence type="ECO:0000256" key="2">
    <source>
        <dbReference type="ARBA" id="ARBA00023054"/>
    </source>
</evidence>
<dbReference type="GO" id="GO:0005829">
    <property type="term" value="C:cytosol"/>
    <property type="evidence" value="ECO:0007669"/>
    <property type="project" value="TreeGrafter"/>
</dbReference>
<keyword evidence="2 3" id="KW-0175">Coiled coil</keyword>
<feature type="coiled-coil region" evidence="3">
    <location>
        <begin position="224"/>
        <end position="258"/>
    </location>
</feature>
<feature type="compositionally biased region" description="Polar residues" evidence="4">
    <location>
        <begin position="699"/>
        <end position="713"/>
    </location>
</feature>
<keyword evidence="6" id="KW-1185">Reference proteome</keyword>
<feature type="compositionally biased region" description="Basic and acidic residues" evidence="4">
    <location>
        <begin position="652"/>
        <end position="661"/>
    </location>
</feature>
<dbReference type="EMBL" id="MVGT01001902">
    <property type="protein sequence ID" value="OVA10465.1"/>
    <property type="molecule type" value="Genomic_DNA"/>
</dbReference>
<organism evidence="5 6">
    <name type="scientific">Macleaya cordata</name>
    <name type="common">Five-seeded plume-poppy</name>
    <name type="synonym">Bocconia cordata</name>
    <dbReference type="NCBI Taxonomy" id="56857"/>
    <lineage>
        <taxon>Eukaryota</taxon>
        <taxon>Viridiplantae</taxon>
        <taxon>Streptophyta</taxon>
        <taxon>Embryophyta</taxon>
        <taxon>Tracheophyta</taxon>
        <taxon>Spermatophyta</taxon>
        <taxon>Magnoliopsida</taxon>
        <taxon>Ranunculales</taxon>
        <taxon>Papaveraceae</taxon>
        <taxon>Papaveroideae</taxon>
        <taxon>Macleaya</taxon>
    </lineage>
</organism>
<gene>
    <name evidence="5" type="ORF">BVC80_8983g41</name>
</gene>
<dbReference type="Pfam" id="PF05701">
    <property type="entry name" value="WEMBL"/>
    <property type="match status" value="1"/>
</dbReference>
<dbReference type="InParanoid" id="A0A200QJ50"/>
<evidence type="ECO:0000256" key="3">
    <source>
        <dbReference type="SAM" id="Coils"/>
    </source>
</evidence>
<protein>
    <submittedName>
        <fullName evidence="5">WEB family</fullName>
    </submittedName>
</protein>
<dbReference type="PANTHER" id="PTHR32054">
    <property type="entry name" value="HEAVY CHAIN, PUTATIVE, EXPRESSED-RELATED-RELATED"/>
    <property type="match status" value="1"/>
</dbReference>
<evidence type="ECO:0000256" key="4">
    <source>
        <dbReference type="SAM" id="MobiDB-lite"/>
    </source>
</evidence>
<dbReference type="STRING" id="56857.A0A200QJ50"/>
<dbReference type="OrthoDB" id="1931671at2759"/>
<feature type="compositionally biased region" description="Basic and acidic residues" evidence="4">
    <location>
        <begin position="1"/>
        <end position="10"/>
    </location>
</feature>
<dbReference type="GO" id="GO:0009903">
    <property type="term" value="P:chloroplast avoidance movement"/>
    <property type="evidence" value="ECO:0007669"/>
    <property type="project" value="TreeGrafter"/>
</dbReference>
<feature type="compositionally biased region" description="Polar residues" evidence="4">
    <location>
        <begin position="662"/>
        <end position="683"/>
    </location>
</feature>
<evidence type="ECO:0000256" key="1">
    <source>
        <dbReference type="ARBA" id="ARBA00005485"/>
    </source>
</evidence>
<feature type="region of interest" description="Disordered" evidence="4">
    <location>
        <begin position="652"/>
        <end position="722"/>
    </location>
</feature>
<sequence>MNNFDAERLGPKNHSKVTEDSVIAAAPENSGRLEMGQHALLPTQDAGQLVPRDRVDGTVAECPEFHDIPLPQSVETAGKLEPIVPSKHGDQADAHRGLIDTAAPFESVKEVVTKFGGIINWKAKTQTAERRNNIEHELENEIPKYKKQYEAAKDSKEQVIRNLDSTKRLIEELKLNLERAQIEEQQAKQETEFARLRVEEMEHGTADEVSIAAKAQLEVTKARHAAVLIELKSVKDELEKLRVEYASLVAEKDVAAKRAEETACATKEVDKTVEELTRELITTKESLLSAHVAHLKAEEKTIVAAIDRDQDSLIWEKELKQAEVDLERLNQQLLSEKDLKFKLDSASVLLLELKAELAAYMEAKLVQENGEEVISEDAQEEPKMKNDSDLQAVVASGNKEFEKVRVNIEKATAEANCLKMAAVSLKSQLQREKSALATMRQREGMATVVVASLEADLNKITSEIGIVQMEEKEARENMVVLPKKLQEVSKEADGAKSLAQLAREELQKARKEAEEGRAGANTMNSRLYAVQKEIEASRESERLALEAVKALQESELAATTSDDDATSRVTLSIEEYYALSKQAYEAEERARIKVTAAVSQIEVAKESELRSLEKLDEAIREITAKKEELRIAMEKADKAEEGKLGVEQELRDWRAEHEQQRRTSNVDGVVNSTRVSPRMSSEPKSTDKDATVPILPAPNTDNMAGNDTESDSSPEVKVAKKKKSKLFPRIVMFFAKKNVKASKSP</sequence>
<evidence type="ECO:0000313" key="6">
    <source>
        <dbReference type="Proteomes" id="UP000195402"/>
    </source>
</evidence>
<dbReference type="InterPro" id="IPR008545">
    <property type="entry name" value="Web"/>
</dbReference>
<reference evidence="5 6" key="1">
    <citation type="journal article" date="2017" name="Mol. Plant">
        <title>The Genome of Medicinal Plant Macleaya cordata Provides New Insights into Benzylisoquinoline Alkaloids Metabolism.</title>
        <authorList>
            <person name="Liu X."/>
            <person name="Liu Y."/>
            <person name="Huang P."/>
            <person name="Ma Y."/>
            <person name="Qing Z."/>
            <person name="Tang Q."/>
            <person name="Cao H."/>
            <person name="Cheng P."/>
            <person name="Zheng Y."/>
            <person name="Yuan Z."/>
            <person name="Zhou Y."/>
            <person name="Liu J."/>
            <person name="Tang Z."/>
            <person name="Zhuo Y."/>
            <person name="Zhang Y."/>
            <person name="Yu L."/>
            <person name="Huang J."/>
            <person name="Yang P."/>
            <person name="Peng Q."/>
            <person name="Zhang J."/>
            <person name="Jiang W."/>
            <person name="Zhang Z."/>
            <person name="Lin K."/>
            <person name="Ro D.K."/>
            <person name="Chen X."/>
            <person name="Xiong X."/>
            <person name="Shang Y."/>
            <person name="Huang S."/>
            <person name="Zeng J."/>
        </authorList>
    </citation>
    <scope>NUCLEOTIDE SEQUENCE [LARGE SCALE GENOMIC DNA]</scope>
    <source>
        <strain evidence="6">cv. BLH2017</strain>
        <tissue evidence="5">Root</tissue>
    </source>
</reference>